<evidence type="ECO:0000256" key="1">
    <source>
        <dbReference type="SAM" id="SignalP"/>
    </source>
</evidence>
<dbReference type="Proteomes" id="UP001215598">
    <property type="component" value="Unassembled WGS sequence"/>
</dbReference>
<feature type="chain" id="PRO_5041905006" evidence="1">
    <location>
        <begin position="22"/>
        <end position="77"/>
    </location>
</feature>
<proteinExistence type="predicted"/>
<comment type="caution">
    <text evidence="2">The sequence shown here is derived from an EMBL/GenBank/DDBJ whole genome shotgun (WGS) entry which is preliminary data.</text>
</comment>
<protein>
    <submittedName>
        <fullName evidence="2">Uncharacterized protein</fullName>
    </submittedName>
</protein>
<accession>A0AAD7JEU5</accession>
<gene>
    <name evidence="2" type="ORF">B0H16DRAFT_1531372</name>
</gene>
<keyword evidence="3" id="KW-1185">Reference proteome</keyword>
<dbReference type="EMBL" id="JARKIB010000036">
    <property type="protein sequence ID" value="KAJ7760986.1"/>
    <property type="molecule type" value="Genomic_DNA"/>
</dbReference>
<feature type="signal peptide" evidence="1">
    <location>
        <begin position="1"/>
        <end position="21"/>
    </location>
</feature>
<dbReference type="AlphaFoldDB" id="A0AAD7JEU5"/>
<organism evidence="2 3">
    <name type="scientific">Mycena metata</name>
    <dbReference type="NCBI Taxonomy" id="1033252"/>
    <lineage>
        <taxon>Eukaryota</taxon>
        <taxon>Fungi</taxon>
        <taxon>Dikarya</taxon>
        <taxon>Basidiomycota</taxon>
        <taxon>Agaricomycotina</taxon>
        <taxon>Agaricomycetes</taxon>
        <taxon>Agaricomycetidae</taxon>
        <taxon>Agaricales</taxon>
        <taxon>Marasmiineae</taxon>
        <taxon>Mycenaceae</taxon>
        <taxon>Mycena</taxon>
    </lineage>
</organism>
<evidence type="ECO:0000313" key="3">
    <source>
        <dbReference type="Proteomes" id="UP001215598"/>
    </source>
</evidence>
<sequence>MRRSLTLLATTLLLLTVSAAAALTSNTTDSPSAKQLDCAKFDCFDNAVAATGCNACVFDLYKQRQQHLHLRLLPLHH</sequence>
<reference evidence="2" key="1">
    <citation type="submission" date="2023-03" db="EMBL/GenBank/DDBJ databases">
        <title>Massive genome expansion in bonnet fungi (Mycena s.s.) driven by repeated elements and novel gene families across ecological guilds.</title>
        <authorList>
            <consortium name="Lawrence Berkeley National Laboratory"/>
            <person name="Harder C.B."/>
            <person name="Miyauchi S."/>
            <person name="Viragh M."/>
            <person name="Kuo A."/>
            <person name="Thoen E."/>
            <person name="Andreopoulos B."/>
            <person name="Lu D."/>
            <person name="Skrede I."/>
            <person name="Drula E."/>
            <person name="Henrissat B."/>
            <person name="Morin E."/>
            <person name="Kohler A."/>
            <person name="Barry K."/>
            <person name="LaButti K."/>
            <person name="Morin E."/>
            <person name="Salamov A."/>
            <person name="Lipzen A."/>
            <person name="Mereny Z."/>
            <person name="Hegedus B."/>
            <person name="Baldrian P."/>
            <person name="Stursova M."/>
            <person name="Weitz H."/>
            <person name="Taylor A."/>
            <person name="Grigoriev I.V."/>
            <person name="Nagy L.G."/>
            <person name="Martin F."/>
            <person name="Kauserud H."/>
        </authorList>
    </citation>
    <scope>NUCLEOTIDE SEQUENCE</scope>
    <source>
        <strain evidence="2">CBHHK182m</strain>
    </source>
</reference>
<name>A0AAD7JEU5_9AGAR</name>
<keyword evidence="1" id="KW-0732">Signal</keyword>
<evidence type="ECO:0000313" key="2">
    <source>
        <dbReference type="EMBL" id="KAJ7760986.1"/>
    </source>
</evidence>